<dbReference type="GO" id="GO:0004176">
    <property type="term" value="F:ATP-dependent peptidase activity"/>
    <property type="evidence" value="ECO:0007669"/>
    <property type="project" value="TreeGrafter"/>
</dbReference>
<dbReference type="FunFam" id="3.40.50.300:FF:000277">
    <property type="entry name" value="ATP-dependent zinc metalloprotease FtsH"/>
    <property type="match status" value="1"/>
</dbReference>
<comment type="subcellular location">
    <subcellularLocation>
        <location evidence="1">Membrane</location>
        <topology evidence="1">Multi-pass membrane protein</topology>
    </subcellularLocation>
</comment>
<dbReference type="GO" id="GO:0005524">
    <property type="term" value="F:ATP binding"/>
    <property type="evidence" value="ECO:0007669"/>
    <property type="project" value="UniProtKB-KW"/>
</dbReference>
<dbReference type="SMART" id="SM00382">
    <property type="entry name" value="AAA"/>
    <property type="match status" value="1"/>
</dbReference>
<evidence type="ECO:0000313" key="13">
    <source>
        <dbReference type="Proteomes" id="UP000001568"/>
    </source>
</evidence>
<comment type="similarity">
    <text evidence="10">Belongs to the AAA ATPase family.</text>
</comment>
<keyword evidence="8" id="KW-1133">Transmembrane helix</keyword>
<evidence type="ECO:0000256" key="3">
    <source>
        <dbReference type="ARBA" id="ARBA00022692"/>
    </source>
</evidence>
<gene>
    <name evidence="12" type="ORF">OSTLU_3025</name>
</gene>
<keyword evidence="7" id="KW-0809">Transit peptide</keyword>
<dbReference type="OMA" id="ARANDNM"/>
<evidence type="ECO:0000256" key="8">
    <source>
        <dbReference type="ARBA" id="ARBA00022989"/>
    </source>
</evidence>
<dbReference type="AlphaFoldDB" id="A4RRZ0"/>
<reference evidence="12 13" key="1">
    <citation type="journal article" date="2007" name="Proc. Natl. Acad. Sci. U.S.A.">
        <title>The tiny eukaryote Ostreococcus provides genomic insights into the paradox of plankton speciation.</title>
        <authorList>
            <person name="Palenik B."/>
            <person name="Grimwood J."/>
            <person name="Aerts A."/>
            <person name="Rouze P."/>
            <person name="Salamov A."/>
            <person name="Putnam N."/>
            <person name="Dupont C."/>
            <person name="Jorgensen R."/>
            <person name="Derelle E."/>
            <person name="Rombauts S."/>
            <person name="Zhou K."/>
            <person name="Otillar R."/>
            <person name="Merchant S.S."/>
            <person name="Podell S."/>
            <person name="Gaasterland T."/>
            <person name="Napoli C."/>
            <person name="Gendler K."/>
            <person name="Manuell A."/>
            <person name="Tai V."/>
            <person name="Vallon O."/>
            <person name="Piganeau G."/>
            <person name="Jancek S."/>
            <person name="Heijde M."/>
            <person name="Jabbari K."/>
            <person name="Bowler C."/>
            <person name="Lohr M."/>
            <person name="Robbens S."/>
            <person name="Werner G."/>
            <person name="Dubchak I."/>
            <person name="Pazour G.J."/>
            <person name="Ren Q."/>
            <person name="Paulsen I."/>
            <person name="Delwiche C."/>
            <person name="Schmutz J."/>
            <person name="Rokhsar D."/>
            <person name="Van de Peer Y."/>
            <person name="Moreau H."/>
            <person name="Grigoriev I.V."/>
        </authorList>
    </citation>
    <scope>NUCLEOTIDE SEQUENCE [LARGE SCALE GENOMIC DNA]</scope>
    <source>
        <strain evidence="12 13">CCE9901</strain>
    </source>
</reference>
<keyword evidence="5" id="KW-0378">Hydrolase</keyword>
<dbReference type="Pfam" id="PF00004">
    <property type="entry name" value="AAA"/>
    <property type="match status" value="1"/>
</dbReference>
<dbReference type="eggNOG" id="KOG0731">
    <property type="taxonomic scope" value="Eukaryota"/>
</dbReference>
<evidence type="ECO:0000256" key="7">
    <source>
        <dbReference type="ARBA" id="ARBA00022946"/>
    </source>
</evidence>
<dbReference type="PANTHER" id="PTHR23076">
    <property type="entry name" value="METALLOPROTEASE M41 FTSH"/>
    <property type="match status" value="1"/>
</dbReference>
<dbReference type="GO" id="GO:0006508">
    <property type="term" value="P:proteolysis"/>
    <property type="evidence" value="ECO:0007669"/>
    <property type="project" value="UniProtKB-KW"/>
</dbReference>
<evidence type="ECO:0000313" key="12">
    <source>
        <dbReference type="EMBL" id="ABO94281.1"/>
    </source>
</evidence>
<dbReference type="InterPro" id="IPR003960">
    <property type="entry name" value="ATPase_AAA_CS"/>
</dbReference>
<dbReference type="PANTHER" id="PTHR23076:SF110">
    <property type="entry name" value="INACTIVE ATP-DEPENDENT ZINC METALLOPROTEASE FTSHI 3, CHLOROPLASTIC-RELATED"/>
    <property type="match status" value="1"/>
</dbReference>
<dbReference type="RefSeq" id="XP_001415989.1">
    <property type="nucleotide sequence ID" value="XM_001415952.1"/>
</dbReference>
<keyword evidence="4 10" id="KW-0547">Nucleotide-binding</keyword>
<dbReference type="GO" id="GO:0009535">
    <property type="term" value="C:chloroplast thylakoid membrane"/>
    <property type="evidence" value="ECO:0007669"/>
    <property type="project" value="TreeGrafter"/>
</dbReference>
<dbReference type="Gramene" id="ABO94281">
    <property type="protein sequence ID" value="ABO94281"/>
    <property type="gene ID" value="OSTLU_3025"/>
</dbReference>
<proteinExistence type="inferred from homology"/>
<dbReference type="PROSITE" id="PS00674">
    <property type="entry name" value="AAA"/>
    <property type="match status" value="1"/>
</dbReference>
<dbReference type="GO" id="GO:0016887">
    <property type="term" value="F:ATP hydrolysis activity"/>
    <property type="evidence" value="ECO:0007669"/>
    <property type="project" value="InterPro"/>
</dbReference>
<evidence type="ECO:0000256" key="10">
    <source>
        <dbReference type="RuleBase" id="RU003651"/>
    </source>
</evidence>
<keyword evidence="9" id="KW-0472">Membrane</keyword>
<dbReference type="Gene3D" id="1.10.8.60">
    <property type="match status" value="1"/>
</dbReference>
<keyword evidence="2" id="KW-0645">Protease</keyword>
<dbReference type="HOGENOM" id="CLU_000688_21_3_1"/>
<dbReference type="Gene3D" id="3.40.50.300">
    <property type="entry name" value="P-loop containing nucleotide triphosphate hydrolases"/>
    <property type="match status" value="1"/>
</dbReference>
<dbReference type="InterPro" id="IPR003593">
    <property type="entry name" value="AAA+_ATPase"/>
</dbReference>
<dbReference type="STRING" id="436017.A4RRZ0"/>
<feature type="non-terminal residue" evidence="12">
    <location>
        <position position="1"/>
    </location>
</feature>
<dbReference type="GeneID" id="4999828"/>
<evidence type="ECO:0000256" key="2">
    <source>
        <dbReference type="ARBA" id="ARBA00022670"/>
    </source>
</evidence>
<dbReference type="Pfam" id="PF17862">
    <property type="entry name" value="AAA_lid_3"/>
    <property type="match status" value="1"/>
</dbReference>
<dbReference type="EMBL" id="CP000581">
    <property type="protein sequence ID" value="ABO94281.1"/>
    <property type="molecule type" value="Genomic_DNA"/>
</dbReference>
<dbReference type="CDD" id="cd19501">
    <property type="entry name" value="RecA-like_FtsH"/>
    <property type="match status" value="1"/>
</dbReference>
<keyword evidence="6 10" id="KW-0067">ATP-binding</keyword>
<protein>
    <recommendedName>
        <fullName evidence="11">AAA+ ATPase domain-containing protein</fullName>
    </recommendedName>
</protein>
<evidence type="ECO:0000256" key="1">
    <source>
        <dbReference type="ARBA" id="ARBA00004141"/>
    </source>
</evidence>
<keyword evidence="13" id="KW-1185">Reference proteome</keyword>
<name>A4RRZ0_OSTLU</name>
<sequence length="247" mass="26402">VTFADVAGVQEAKAELFELVQIMKNAEKYKNVRGRLPTGCLLVGPPGTGKTLLARAVAGESGVAFFPVAASEFVELFVGRGAARVRELFAEARKARPAIIFIDELDAVGSRRGAGLNEERDQTLNQLLVEMDGFAKDSGILILAATNRPDALDPALLRPGRLTRRVFVGPPTQQGRAQILSVHLRGLDLEEDVDVVCDVISRATPGFTGAELANVANEAALLSVRDGRQLVSIDDMLDGVSRTKDGI</sequence>
<organism evidence="12 13">
    <name type="scientific">Ostreococcus lucimarinus (strain CCE9901)</name>
    <dbReference type="NCBI Taxonomy" id="436017"/>
    <lineage>
        <taxon>Eukaryota</taxon>
        <taxon>Viridiplantae</taxon>
        <taxon>Chlorophyta</taxon>
        <taxon>Mamiellophyceae</taxon>
        <taxon>Mamiellales</taxon>
        <taxon>Bathycoccaceae</taxon>
        <taxon>Ostreococcus</taxon>
    </lineage>
</organism>
<dbReference type="InterPro" id="IPR003959">
    <property type="entry name" value="ATPase_AAA_core"/>
</dbReference>
<evidence type="ECO:0000256" key="4">
    <source>
        <dbReference type="ARBA" id="ARBA00022741"/>
    </source>
</evidence>
<dbReference type="KEGG" id="olu:OSTLU_3025"/>
<feature type="non-terminal residue" evidence="12">
    <location>
        <position position="247"/>
    </location>
</feature>
<accession>A4RRZ0</accession>
<keyword evidence="3" id="KW-0812">Transmembrane</keyword>
<dbReference type="Proteomes" id="UP000001568">
    <property type="component" value="Chromosome 1"/>
</dbReference>
<feature type="domain" description="AAA+ ATPase" evidence="11">
    <location>
        <begin position="36"/>
        <end position="172"/>
    </location>
</feature>
<dbReference type="InterPro" id="IPR041569">
    <property type="entry name" value="AAA_lid_3"/>
</dbReference>
<dbReference type="InterPro" id="IPR027417">
    <property type="entry name" value="P-loop_NTPase"/>
</dbReference>
<dbReference type="OrthoDB" id="498030at2759"/>
<evidence type="ECO:0000256" key="5">
    <source>
        <dbReference type="ARBA" id="ARBA00022801"/>
    </source>
</evidence>
<dbReference type="SUPFAM" id="SSF52540">
    <property type="entry name" value="P-loop containing nucleoside triphosphate hydrolases"/>
    <property type="match status" value="1"/>
</dbReference>
<evidence type="ECO:0000259" key="11">
    <source>
        <dbReference type="SMART" id="SM00382"/>
    </source>
</evidence>
<evidence type="ECO:0000256" key="6">
    <source>
        <dbReference type="ARBA" id="ARBA00022840"/>
    </source>
</evidence>
<evidence type="ECO:0000256" key="9">
    <source>
        <dbReference type="ARBA" id="ARBA00023136"/>
    </source>
</evidence>